<feature type="repeat" description="TNFR-Cys" evidence="1">
    <location>
        <begin position="68"/>
        <end position="112"/>
    </location>
</feature>
<keyword evidence="4" id="KW-1185">Reference proteome</keyword>
<protein>
    <submittedName>
        <fullName evidence="3">Tumor necrosis factor receptor superfamily member 6</fullName>
    </submittedName>
</protein>
<dbReference type="InterPro" id="IPR001368">
    <property type="entry name" value="TNFR/NGFR_Cys_rich_reg"/>
</dbReference>
<dbReference type="Proteomes" id="UP000265000">
    <property type="component" value="Unplaced"/>
</dbReference>
<dbReference type="GO" id="GO:0032872">
    <property type="term" value="P:regulation of stress-activated MAPK cascade"/>
    <property type="evidence" value="ECO:0007669"/>
    <property type="project" value="TreeGrafter"/>
</dbReference>
<dbReference type="GO" id="GO:0005031">
    <property type="term" value="F:tumor necrosis factor receptor activity"/>
    <property type="evidence" value="ECO:0007669"/>
    <property type="project" value="TreeGrafter"/>
</dbReference>
<evidence type="ECO:0000256" key="1">
    <source>
        <dbReference type="PROSITE-ProRule" id="PRU00206"/>
    </source>
</evidence>
<dbReference type="Pfam" id="PF00020">
    <property type="entry name" value="TNFR_c6"/>
    <property type="match status" value="2"/>
</dbReference>
<evidence type="ECO:0000313" key="4">
    <source>
        <dbReference type="Proteomes" id="UP000265000"/>
    </source>
</evidence>
<reference evidence="3" key="1">
    <citation type="submission" date="2025-08" db="UniProtKB">
        <authorList>
            <consortium name="Ensembl"/>
        </authorList>
    </citation>
    <scope>IDENTIFICATION</scope>
</reference>
<dbReference type="SMART" id="SM00208">
    <property type="entry name" value="TNFR"/>
    <property type="match status" value="3"/>
</dbReference>
<feature type="repeat" description="TNFR-Cys" evidence="1">
    <location>
        <begin position="113"/>
        <end position="153"/>
    </location>
</feature>
<comment type="caution">
    <text evidence="1">Lacks conserved residue(s) required for the propagation of feature annotation.</text>
</comment>
<dbReference type="PANTHER" id="PTHR46874">
    <property type="entry name" value="TUMOR NECROSIS FACTOR RECEPTOR SUPERFAMILY MEMBER 6"/>
    <property type="match status" value="1"/>
</dbReference>
<dbReference type="Ensembl" id="ENSFHET00000014070.1">
    <property type="protein sequence ID" value="ENSFHEP00000021978.1"/>
    <property type="gene ID" value="ENSFHEG00000002106.1"/>
</dbReference>
<reference evidence="3" key="2">
    <citation type="submission" date="2025-09" db="UniProtKB">
        <authorList>
            <consortium name="Ensembl"/>
        </authorList>
    </citation>
    <scope>IDENTIFICATION</scope>
</reference>
<dbReference type="SUPFAM" id="SSF47986">
    <property type="entry name" value="DEATH domain"/>
    <property type="match status" value="1"/>
</dbReference>
<dbReference type="GO" id="GO:0031265">
    <property type="term" value="C:CD95 death-inducing signaling complex"/>
    <property type="evidence" value="ECO:0007669"/>
    <property type="project" value="TreeGrafter"/>
</dbReference>
<dbReference type="PANTHER" id="PTHR46874:SF1">
    <property type="entry name" value="TUMOR NECROSIS FACTOR RECEPTOR SUPERFAMILY MEMBER 6"/>
    <property type="match status" value="1"/>
</dbReference>
<dbReference type="GO" id="GO:0097527">
    <property type="term" value="P:necroptotic signaling pathway"/>
    <property type="evidence" value="ECO:0007669"/>
    <property type="project" value="TreeGrafter"/>
</dbReference>
<sequence length="290" mass="32199">QDSVSLFSSSVSVLRASPEPEVRRIRVRRQGCQDGVYEHEGRFCCLCAAGQKVQEHCPSNATRGKCEYCEPGATYNTEPNSKESCELCTSCDHTNANLEVDAPCTTSRDTTCKCKEGHFCPSGTRTCKICQPCKTCDLYGVKEPCSATSDAVCNEKPEGMPLMIFVLRLIHEAGFFKFPLTSFMDRNVVKPHLADVADIVGWNDMVAIATASEMSRAIENVKLSNPHNAELWTMELLSQWVEKKGRNASVELVEALERRSKLAKKISCSGIWQINHFSNPVLKLKKVTPI</sequence>
<evidence type="ECO:0000313" key="3">
    <source>
        <dbReference type="Ensembl" id="ENSFHEP00000021978.1"/>
    </source>
</evidence>
<dbReference type="GO" id="GO:0009897">
    <property type="term" value="C:external side of plasma membrane"/>
    <property type="evidence" value="ECO:0007669"/>
    <property type="project" value="TreeGrafter"/>
</dbReference>
<dbReference type="GeneTree" id="ENSGT00950000183126"/>
<dbReference type="Gene3D" id="2.10.50.10">
    <property type="entry name" value="Tumor Necrosis Factor Receptor, subunit A, domain 2"/>
    <property type="match status" value="2"/>
</dbReference>
<dbReference type="PROSITE" id="PS50050">
    <property type="entry name" value="TNFR_NGFR_2"/>
    <property type="match status" value="2"/>
</dbReference>
<feature type="domain" description="TNFR-Cys" evidence="2">
    <location>
        <begin position="113"/>
        <end position="153"/>
    </location>
</feature>
<proteinExistence type="predicted"/>
<dbReference type="AlphaFoldDB" id="A0A3Q2Q5G6"/>
<name>A0A3Q2Q5G6_FUNHE</name>
<dbReference type="GO" id="GO:0043066">
    <property type="term" value="P:negative regulation of apoptotic process"/>
    <property type="evidence" value="ECO:0007669"/>
    <property type="project" value="TreeGrafter"/>
</dbReference>
<dbReference type="GO" id="GO:0006924">
    <property type="term" value="P:activation-induced cell death of T cells"/>
    <property type="evidence" value="ECO:0007669"/>
    <property type="project" value="TreeGrafter"/>
</dbReference>
<dbReference type="Gene3D" id="1.10.533.10">
    <property type="entry name" value="Death Domain, Fas"/>
    <property type="match status" value="1"/>
</dbReference>
<feature type="domain" description="TNFR-Cys" evidence="2">
    <location>
        <begin position="68"/>
        <end position="112"/>
    </location>
</feature>
<dbReference type="SUPFAM" id="SSF57586">
    <property type="entry name" value="TNF receptor-like"/>
    <property type="match status" value="2"/>
</dbReference>
<accession>A0A3Q2Q5G6</accession>
<dbReference type="GO" id="GO:0045121">
    <property type="term" value="C:membrane raft"/>
    <property type="evidence" value="ECO:0007669"/>
    <property type="project" value="TreeGrafter"/>
</dbReference>
<dbReference type="GO" id="GO:0097192">
    <property type="term" value="P:extrinsic apoptotic signaling pathway in absence of ligand"/>
    <property type="evidence" value="ECO:0007669"/>
    <property type="project" value="TreeGrafter"/>
</dbReference>
<dbReference type="GO" id="GO:0097049">
    <property type="term" value="P:motor neuron apoptotic process"/>
    <property type="evidence" value="ECO:0007669"/>
    <property type="project" value="TreeGrafter"/>
</dbReference>
<dbReference type="InterPro" id="IPR011029">
    <property type="entry name" value="DEATH-like_dom_sf"/>
</dbReference>
<evidence type="ECO:0000259" key="2">
    <source>
        <dbReference type="PROSITE" id="PS50050"/>
    </source>
</evidence>
<organism evidence="3 4">
    <name type="scientific">Fundulus heteroclitus</name>
    <name type="common">Killifish</name>
    <name type="synonym">Mummichog</name>
    <dbReference type="NCBI Taxonomy" id="8078"/>
    <lineage>
        <taxon>Eukaryota</taxon>
        <taxon>Metazoa</taxon>
        <taxon>Chordata</taxon>
        <taxon>Craniata</taxon>
        <taxon>Vertebrata</taxon>
        <taxon>Euteleostomi</taxon>
        <taxon>Actinopterygii</taxon>
        <taxon>Neopterygii</taxon>
        <taxon>Teleostei</taxon>
        <taxon>Neoteleostei</taxon>
        <taxon>Acanthomorphata</taxon>
        <taxon>Ovalentaria</taxon>
        <taxon>Atherinomorphae</taxon>
        <taxon>Cyprinodontiformes</taxon>
        <taxon>Fundulidae</taxon>
        <taxon>Fundulus</taxon>
    </lineage>
</organism>